<gene>
    <name evidence="1" type="ORF">Sste5346_005536</name>
</gene>
<keyword evidence="2" id="KW-1185">Reference proteome</keyword>
<evidence type="ECO:0000313" key="1">
    <source>
        <dbReference type="EMBL" id="KAL1894849.1"/>
    </source>
</evidence>
<evidence type="ECO:0008006" key="3">
    <source>
        <dbReference type="Google" id="ProtNLM"/>
    </source>
</evidence>
<sequence>MSFPIQHPIVDGPGRLTEICTFRKSSIPEEEFNSIYGEITASVSKFPISRQGILGVQTADRQVVAMVADWTSAAEKDGFEPGEQYQSVKPHFGKIIDGENPTFACHHIILPTGAGTTPRAAAYIVSHATVPQADQAAAAVAYTEFVKSSPAHLDFLAVSFSREDANVLVTLTGHNDAAAAAAFQQSEAYKQLQAAVAKVATATSSYDVEYQSSSVY</sequence>
<name>A0ABR3Z2J3_9PEZI</name>
<organism evidence="1 2">
    <name type="scientific">Sporothrix stenoceras</name>
    <dbReference type="NCBI Taxonomy" id="5173"/>
    <lineage>
        <taxon>Eukaryota</taxon>
        <taxon>Fungi</taxon>
        <taxon>Dikarya</taxon>
        <taxon>Ascomycota</taxon>
        <taxon>Pezizomycotina</taxon>
        <taxon>Sordariomycetes</taxon>
        <taxon>Sordariomycetidae</taxon>
        <taxon>Ophiostomatales</taxon>
        <taxon>Ophiostomataceae</taxon>
        <taxon>Sporothrix</taxon>
    </lineage>
</organism>
<accession>A0ABR3Z2J3</accession>
<dbReference type="EMBL" id="JAWCUI010000030">
    <property type="protein sequence ID" value="KAL1894849.1"/>
    <property type="molecule type" value="Genomic_DNA"/>
</dbReference>
<protein>
    <recommendedName>
        <fullName evidence="3">ABM domain-containing protein</fullName>
    </recommendedName>
</protein>
<dbReference type="Gene3D" id="3.30.70.100">
    <property type="match status" value="1"/>
</dbReference>
<proteinExistence type="predicted"/>
<comment type="caution">
    <text evidence="1">The sequence shown here is derived from an EMBL/GenBank/DDBJ whole genome shotgun (WGS) entry which is preliminary data.</text>
</comment>
<dbReference type="Proteomes" id="UP001583186">
    <property type="component" value="Unassembled WGS sequence"/>
</dbReference>
<reference evidence="1 2" key="1">
    <citation type="journal article" date="2024" name="IMA Fungus">
        <title>IMA Genome - F19 : A genome assembly and annotation guide to empower mycologists, including annotated draft genome sequences of Ceratocystis pirilliformis, Diaporthe australafricana, Fusarium ophioides, Paecilomyces lecythidis, and Sporothrix stenoceras.</title>
        <authorList>
            <person name="Aylward J."/>
            <person name="Wilson A.M."/>
            <person name="Visagie C.M."/>
            <person name="Spraker J."/>
            <person name="Barnes I."/>
            <person name="Buitendag C."/>
            <person name="Ceriani C."/>
            <person name="Del Mar Angel L."/>
            <person name="du Plessis D."/>
            <person name="Fuchs T."/>
            <person name="Gasser K."/>
            <person name="Kramer D."/>
            <person name="Li W."/>
            <person name="Munsamy K."/>
            <person name="Piso A."/>
            <person name="Price J.L."/>
            <person name="Sonnekus B."/>
            <person name="Thomas C."/>
            <person name="van der Nest A."/>
            <person name="van Dijk A."/>
            <person name="van Heerden A."/>
            <person name="van Vuuren N."/>
            <person name="Yilmaz N."/>
            <person name="Duong T.A."/>
            <person name="van der Merwe N.A."/>
            <person name="Wingfield M.J."/>
            <person name="Wingfield B.D."/>
        </authorList>
    </citation>
    <scope>NUCLEOTIDE SEQUENCE [LARGE SCALE GENOMIC DNA]</scope>
    <source>
        <strain evidence="1 2">CMW 5346</strain>
    </source>
</reference>
<evidence type="ECO:0000313" key="2">
    <source>
        <dbReference type="Proteomes" id="UP001583186"/>
    </source>
</evidence>